<dbReference type="PROSITE" id="PS50004">
    <property type="entry name" value="C2"/>
    <property type="match status" value="1"/>
</dbReference>
<dbReference type="GO" id="GO:0030071">
    <property type="term" value="P:regulation of mitotic metaphase/anaphase transition"/>
    <property type="evidence" value="ECO:0007669"/>
    <property type="project" value="Ensembl"/>
</dbReference>
<proteinExistence type="predicted"/>
<dbReference type="PROSITE" id="PS50237">
    <property type="entry name" value="HECT"/>
    <property type="match status" value="1"/>
</dbReference>
<dbReference type="Gene3D" id="3.90.1750.10">
    <property type="entry name" value="Hect, E3 ligase catalytic domains"/>
    <property type="match status" value="1"/>
</dbReference>
<name>M3Y840_MUSPF</name>
<dbReference type="FunFam" id="2.20.70.10:FF:000007">
    <property type="entry name" value="E3 ubiquitin-protein ligase HECW2 isoform X1"/>
    <property type="match status" value="1"/>
</dbReference>
<dbReference type="Pfam" id="PF00632">
    <property type="entry name" value="HECT"/>
    <property type="match status" value="1"/>
</dbReference>
<dbReference type="InterPro" id="IPR001202">
    <property type="entry name" value="WW_dom"/>
</dbReference>
<evidence type="ECO:0000256" key="6">
    <source>
        <dbReference type="ARBA" id="ARBA00022553"/>
    </source>
</evidence>
<feature type="compositionally biased region" description="Acidic residues" evidence="11">
    <location>
        <begin position="511"/>
        <end position="521"/>
    </location>
</feature>
<dbReference type="InterPro" id="IPR035892">
    <property type="entry name" value="C2_domain_sf"/>
</dbReference>
<evidence type="ECO:0000256" key="3">
    <source>
        <dbReference type="ARBA" id="ARBA00004906"/>
    </source>
</evidence>
<dbReference type="EMBL" id="AEYP01078694">
    <property type="status" value="NOT_ANNOTATED_CDS"/>
    <property type="molecule type" value="Genomic_DNA"/>
</dbReference>
<dbReference type="eggNOG" id="KOG0940">
    <property type="taxonomic scope" value="Eukaryota"/>
</dbReference>
<organism evidence="15">
    <name type="scientific">Mustela putorius furo</name>
    <name type="common">European domestic ferret</name>
    <name type="synonym">Mustela furo</name>
    <dbReference type="NCBI Taxonomy" id="9669"/>
    <lineage>
        <taxon>Eukaryota</taxon>
        <taxon>Metazoa</taxon>
        <taxon>Chordata</taxon>
        <taxon>Craniata</taxon>
        <taxon>Vertebrata</taxon>
        <taxon>Euteleostomi</taxon>
        <taxon>Mammalia</taxon>
        <taxon>Eutheria</taxon>
        <taxon>Laurasiatheria</taxon>
        <taxon>Carnivora</taxon>
        <taxon>Caniformia</taxon>
        <taxon>Musteloidea</taxon>
        <taxon>Mustelidae</taxon>
        <taxon>Mustelinae</taxon>
        <taxon>Mustela</taxon>
    </lineage>
</organism>
<reference evidence="15" key="1">
    <citation type="submission" date="2024-06" db="UniProtKB">
        <authorList>
            <consortium name="Ensembl"/>
        </authorList>
    </citation>
    <scope>IDENTIFICATION</scope>
</reference>
<dbReference type="EMBL" id="AEYP01078691">
    <property type="status" value="NOT_ANNOTATED_CDS"/>
    <property type="molecule type" value="Genomic_DNA"/>
</dbReference>
<dbReference type="CDD" id="cd08691">
    <property type="entry name" value="C2_NEDL1-like"/>
    <property type="match status" value="1"/>
</dbReference>
<evidence type="ECO:0000259" key="14">
    <source>
        <dbReference type="PROSITE" id="PS50237"/>
    </source>
</evidence>
<evidence type="ECO:0000313" key="15">
    <source>
        <dbReference type="Ensembl" id="ENSMPUP00000007497.1"/>
    </source>
</evidence>
<dbReference type="SMART" id="SM00456">
    <property type="entry name" value="WW"/>
    <property type="match status" value="2"/>
</dbReference>
<dbReference type="FunFam" id="3.30.2410.10:FF:000002">
    <property type="entry name" value="E3 ubiquitin-protein ligase HECW2"/>
    <property type="match status" value="1"/>
</dbReference>
<evidence type="ECO:0000259" key="13">
    <source>
        <dbReference type="PROSITE" id="PS50020"/>
    </source>
</evidence>
<feature type="region of interest" description="Disordered" evidence="11">
    <location>
        <begin position="1040"/>
        <end position="1075"/>
    </location>
</feature>
<dbReference type="InterPro" id="IPR036020">
    <property type="entry name" value="WW_dom_sf"/>
</dbReference>
<feature type="region of interest" description="Disordered" evidence="11">
    <location>
        <begin position="746"/>
        <end position="770"/>
    </location>
</feature>
<keyword evidence="6" id="KW-0597">Phosphoprotein</keyword>
<dbReference type="EMBL" id="AEYP01078692">
    <property type="status" value="NOT_ANNOTATED_CDS"/>
    <property type="molecule type" value="Genomic_DNA"/>
</dbReference>
<sequence length="1584" mass="178439">MASSAREHLLFVRRRNPQMRYTLSPENLQSLAAQSSMPENMTLQRANSDTDLVTSESRSSLTASMYEYTLGQAQNLIIFWDIKEEVDPSDWIGLYHIDENSPANFWDSKNRGVTGTQKGQIVWRIEPGPYFMEPEIKICFKYYHGISGALRATTPCITVKNPAVMMGAEGMEGGASGNQHSRKLVSFTLSDLRAVGLKKGMFFNPDPYLKMSIQPGKKSSFPTCAHHGQERRSTIISNTTNPIWHREKYSFFALLTDVLEIEIKDKFAKSRPIIKRFLGKLTIPVQRLLERQAIGDQMLSYNLGRRLPADHVSGYLQFKVEVTSSAHEDASPEAVGTILGVNTVNGDLGSPSDEEDMSGGHHDGPVCSNGPVSEDSAADGTPKHSFRTSSTLEMDTEELTSTSSRTSPPRGRQDSLNDYLDAIEHSSHSRPGPASCSERSMGASPKLRSSFPTDTRLNAMLHIDSDEEDHEFQQDLGYPSSLEEEGGLIMFGATSRTDDASLTSQTKPEDPPAEAEAEDASTNDAASLEEKPEHPPEPAEASLPAGPAPEESLLGRETERQRETERGGDRQTDRQTWSRMYVSSGSQANGHQPLRSLPSVRQDVSRYQRVDEALPPSKPLLARRGMLKGAPQVLSTGPEGGCRLPERTGPQGCPLTEQQQALSSRCFGPSCSQFPISTSLVTEQQSSGICAALSLLKHPLKFSAHHACVHGLMSSPAGRSSGDQDALCPDCTPHFTIWQDNVLGSTKTDLSTPSPPLRQPLPTRLYHSEPSNPENCVRIRALVSAGANAIGGQQPTRLPPSVQGHADPWCLSISCVMTYWEARIDSHGRIFYVDHVNRTTTWQRPTAPPAPQVLQRSNSIQQMEQLNRRYQSIRRTMTNERPEENTTAIDGAAEEADFHPASADFRRESVLPHSTSRSRLTLLLQSPPVKFLISPEFFTVLHSNPSAYRMFTNNTCLKHMITKVRRDTHHFERYQHNRDLVGFLNMFANKQLELPRGWEMKHDHQGKAFFVDHNSRTTTFIDPRLPLQSSRPSALVHRQHLTRQRSHSAGEVGEDSRHTGPPVLPRPSSTFNTVSRPQYQDMVPVAYNDKIVAFLRQPNIFEILQERQPDLTRNHSLSLNREKIQFIRTEGTPGLVRLSSDADLVMLLSLFEEEIMSYVPPHALLHPSYCQSPRGSPVSSPQNSPGTQRANARAPAPYKRDFEAKLRNFYRKLETKGYGQGPGKLKLIIRRDHLLEDAFNQIMGYSRKDLQRNKLYVTFVGEEGLDYSGPSREFFFLVSRELFNPYYGLFEYSANDTYTVQISPMSAFVDNHHEWFRFSGRILGLALIHQYLLDAFFTRPFYKALLRILCDLSDLEYLDEEFHQSLQWMKDNDIHDILDLTFTVNEEVFGQITERELKPGGANIPVTEKNKKEYIERMVKWRIERGVVQQTESLVRGFYEVVDARLVSVFDARELELVIAGTAEIDLSDWRNNTEYRGGSIGYHDNHIVIRWFWAAVERFNNEQRLRLLQFVTGTSSIPYEGFASLRGSNGPRRFCVEKWGKITALPRAHTCFNRLDLPPYPSFSMLYEKLLTAVEETSTFGLE</sequence>
<dbReference type="PANTHER" id="PTHR11254:SF127">
    <property type="entry name" value="E3 UBIQUITIN-PROTEIN LIGASE HECW2"/>
    <property type="match status" value="1"/>
</dbReference>
<feature type="region of interest" description="Disordered" evidence="11">
    <location>
        <begin position="1170"/>
        <end position="1197"/>
    </location>
</feature>
<dbReference type="FunFam" id="2.60.40.2840:FF:000001">
    <property type="entry name" value="E3 ubiquitin-protein ligase HECW2 isoform X1"/>
    <property type="match status" value="1"/>
</dbReference>
<dbReference type="Gene3D" id="2.60.40.150">
    <property type="entry name" value="C2 domain"/>
    <property type="match status" value="1"/>
</dbReference>
<dbReference type="GeneTree" id="ENSGT00940000155466"/>
<dbReference type="SUPFAM" id="SSF49562">
    <property type="entry name" value="C2 domain (Calcium/lipid-binding domain, CaLB)"/>
    <property type="match status" value="1"/>
</dbReference>
<feature type="compositionally biased region" description="Basic and acidic residues" evidence="11">
    <location>
        <begin position="528"/>
        <end position="537"/>
    </location>
</feature>
<dbReference type="GO" id="GO:0006511">
    <property type="term" value="P:ubiquitin-dependent protein catabolic process"/>
    <property type="evidence" value="ECO:0007669"/>
    <property type="project" value="TreeGrafter"/>
</dbReference>
<feature type="region of interest" description="Disordered" evidence="11">
    <location>
        <begin position="342"/>
        <end position="454"/>
    </location>
</feature>
<dbReference type="InterPro" id="IPR050409">
    <property type="entry name" value="E3_ubiq-protein_ligase"/>
</dbReference>
<dbReference type="GO" id="GO:0005737">
    <property type="term" value="C:cytoplasm"/>
    <property type="evidence" value="ECO:0007669"/>
    <property type="project" value="UniProtKB-SubCell"/>
</dbReference>
<dbReference type="FunFam" id="3.90.1750.10:FF:000004">
    <property type="entry name" value="E3 ubiquitin-protein ligase HECW2 isoform X1"/>
    <property type="match status" value="1"/>
</dbReference>
<feature type="compositionally biased region" description="Low complexity" evidence="11">
    <location>
        <begin position="400"/>
        <end position="410"/>
    </location>
</feature>
<dbReference type="PROSITE" id="PS01159">
    <property type="entry name" value="WW_DOMAIN_1"/>
    <property type="match status" value="2"/>
</dbReference>
<evidence type="ECO:0000256" key="2">
    <source>
        <dbReference type="ARBA" id="ARBA00004496"/>
    </source>
</evidence>
<keyword evidence="5" id="KW-0963">Cytoplasm</keyword>
<dbReference type="SUPFAM" id="SSF51045">
    <property type="entry name" value="WW domain"/>
    <property type="match status" value="2"/>
</dbReference>
<dbReference type="FunFam" id="2.60.40.150:FF:000035">
    <property type="entry name" value="LOW QUALITY PROTEIN: E3 ubiquitin-protein ligase HECW2"/>
    <property type="match status" value="1"/>
</dbReference>
<dbReference type="Pfam" id="PF00168">
    <property type="entry name" value="C2"/>
    <property type="match status" value="1"/>
</dbReference>
<dbReference type="GO" id="GO:0061630">
    <property type="term" value="F:ubiquitin protein ligase activity"/>
    <property type="evidence" value="ECO:0007669"/>
    <property type="project" value="UniProtKB-EC"/>
</dbReference>
<comment type="catalytic activity">
    <reaction evidence="1">
        <text>S-ubiquitinyl-[E2 ubiquitin-conjugating enzyme]-L-cysteine + [acceptor protein]-L-lysine = [E2 ubiquitin-conjugating enzyme]-L-cysteine + N(6)-ubiquitinyl-[acceptor protein]-L-lysine.</text>
        <dbReference type="EC" id="2.3.2.26"/>
    </reaction>
</comment>
<evidence type="ECO:0000256" key="1">
    <source>
        <dbReference type="ARBA" id="ARBA00000885"/>
    </source>
</evidence>
<dbReference type="CDD" id="cd00201">
    <property type="entry name" value="WW"/>
    <property type="match status" value="2"/>
</dbReference>
<feature type="domain" description="WW" evidence="13">
    <location>
        <begin position="820"/>
        <end position="847"/>
    </location>
</feature>
<evidence type="ECO:0000256" key="4">
    <source>
        <dbReference type="ARBA" id="ARBA00012485"/>
    </source>
</evidence>
<dbReference type="HOGENOM" id="CLU_002173_14_0_1"/>
<evidence type="ECO:0000256" key="10">
    <source>
        <dbReference type="PROSITE-ProRule" id="PRU00104"/>
    </source>
</evidence>
<gene>
    <name evidence="15" type="primary">HECW2</name>
</gene>
<evidence type="ECO:0000259" key="12">
    <source>
        <dbReference type="PROSITE" id="PS50004"/>
    </source>
</evidence>
<dbReference type="UniPathway" id="UPA00143"/>
<dbReference type="OMA" id="TAGQHRE"/>
<dbReference type="Ensembl" id="ENSMPUT00000007617.1">
    <property type="protein sequence ID" value="ENSMPUP00000007497.1"/>
    <property type="gene ID" value="ENSMPUG00000007553.1"/>
</dbReference>
<feature type="active site" description="Glycyl thioester intermediate" evidence="10">
    <location>
        <position position="1552"/>
    </location>
</feature>
<dbReference type="Gene3D" id="2.60.40.2840">
    <property type="match status" value="1"/>
</dbReference>
<dbReference type="Pfam" id="PF18436">
    <property type="entry name" value="HECW1_helix"/>
    <property type="match status" value="1"/>
</dbReference>
<dbReference type="InterPro" id="IPR035983">
    <property type="entry name" value="Hect_E3_ubiquitin_ligase"/>
</dbReference>
<feature type="domain" description="C2" evidence="12">
    <location>
        <begin position="167"/>
        <end position="301"/>
    </location>
</feature>
<dbReference type="SUPFAM" id="SSF56204">
    <property type="entry name" value="Hect, E3 ligase catalytic domain"/>
    <property type="match status" value="1"/>
</dbReference>
<evidence type="ECO:0000256" key="7">
    <source>
        <dbReference type="ARBA" id="ARBA00022679"/>
    </source>
</evidence>
<dbReference type="InParanoid" id="M3Y840"/>
<keyword evidence="7" id="KW-0808">Transferase</keyword>
<dbReference type="STRING" id="9669.ENSMPUP00000007497"/>
<dbReference type="Gene3D" id="3.30.2410.10">
    <property type="entry name" value="Hect, E3 ligase catalytic domain"/>
    <property type="match status" value="1"/>
</dbReference>
<dbReference type="InterPro" id="IPR032348">
    <property type="entry name" value="HECW_N"/>
</dbReference>
<feature type="compositionally biased region" description="Basic and acidic residues" evidence="11">
    <location>
        <begin position="553"/>
        <end position="573"/>
    </location>
</feature>
<protein>
    <recommendedName>
        <fullName evidence="4">HECT-type E3 ubiquitin transferase</fullName>
        <ecNumber evidence="4">2.3.2.26</ecNumber>
    </recommendedName>
</protein>
<dbReference type="Gene3D" id="2.20.70.10">
    <property type="match status" value="2"/>
</dbReference>
<keyword evidence="8" id="KW-0677">Repeat</keyword>
<dbReference type="SMART" id="SM00119">
    <property type="entry name" value="HECTc"/>
    <property type="match status" value="1"/>
</dbReference>
<dbReference type="GO" id="GO:0016567">
    <property type="term" value="P:protein ubiquitination"/>
    <property type="evidence" value="ECO:0007669"/>
    <property type="project" value="UniProtKB-UniPathway"/>
</dbReference>
<dbReference type="Pfam" id="PF00397">
    <property type="entry name" value="WW"/>
    <property type="match status" value="1"/>
</dbReference>
<dbReference type="PROSITE" id="PS50020">
    <property type="entry name" value="WW_DOMAIN_2"/>
    <property type="match status" value="2"/>
</dbReference>
<dbReference type="GO" id="GO:0048814">
    <property type="term" value="P:regulation of dendrite morphogenesis"/>
    <property type="evidence" value="ECO:0007669"/>
    <property type="project" value="TreeGrafter"/>
</dbReference>
<feature type="domain" description="HECT" evidence="14">
    <location>
        <begin position="1246"/>
        <end position="1584"/>
    </location>
</feature>
<evidence type="ECO:0000256" key="5">
    <source>
        <dbReference type="ARBA" id="ARBA00022490"/>
    </source>
</evidence>
<evidence type="ECO:0000256" key="11">
    <source>
        <dbReference type="SAM" id="MobiDB-lite"/>
    </source>
</evidence>
<dbReference type="EMBL" id="AEYP01078695">
    <property type="status" value="NOT_ANNOTATED_CDS"/>
    <property type="molecule type" value="Genomic_DNA"/>
</dbReference>
<feature type="compositionally biased region" description="Low complexity" evidence="11">
    <location>
        <begin position="539"/>
        <end position="551"/>
    </location>
</feature>
<dbReference type="InterPro" id="IPR040524">
    <property type="entry name" value="HECW1_helix"/>
</dbReference>
<dbReference type="EMBL" id="AEYP01078693">
    <property type="status" value="NOT_ANNOTATED_CDS"/>
    <property type="molecule type" value="Genomic_DNA"/>
</dbReference>
<dbReference type="PANTHER" id="PTHR11254">
    <property type="entry name" value="HECT DOMAIN UBIQUITIN-PROTEIN LIGASE"/>
    <property type="match status" value="1"/>
</dbReference>
<dbReference type="EC" id="2.3.2.26" evidence="4"/>
<evidence type="ECO:0000256" key="9">
    <source>
        <dbReference type="ARBA" id="ARBA00022786"/>
    </source>
</evidence>
<dbReference type="CDD" id="cd00078">
    <property type="entry name" value="HECTc"/>
    <property type="match status" value="1"/>
</dbReference>
<dbReference type="InterPro" id="IPR037795">
    <property type="entry name" value="C2_HECW"/>
</dbReference>
<feature type="region of interest" description="Disordered" evidence="11">
    <location>
        <begin position="496"/>
        <end position="577"/>
    </location>
</feature>
<accession>M3Y840</accession>
<dbReference type="InterPro" id="IPR000008">
    <property type="entry name" value="C2_dom"/>
</dbReference>
<dbReference type="Gene3D" id="3.30.2160.10">
    <property type="entry name" value="Hect, E3 ligase catalytic domain"/>
    <property type="match status" value="1"/>
</dbReference>
<comment type="subcellular location">
    <subcellularLocation>
        <location evidence="2">Cytoplasm</location>
    </subcellularLocation>
</comment>
<dbReference type="GO" id="GO:0072686">
    <property type="term" value="C:mitotic spindle"/>
    <property type="evidence" value="ECO:0007669"/>
    <property type="project" value="Ensembl"/>
</dbReference>
<feature type="compositionally biased region" description="Polar residues" evidence="11">
    <location>
        <begin position="1170"/>
        <end position="1190"/>
    </location>
</feature>
<comment type="pathway">
    <text evidence="3">Protein modification; protein ubiquitination.</text>
</comment>
<dbReference type="FunFam" id="3.90.1750.10:FF:000036">
    <property type="entry name" value="E3 ubiquitin-protein ligase HECW2"/>
    <property type="match status" value="1"/>
</dbReference>
<dbReference type="EMBL" id="AEYP01078690">
    <property type="status" value="NOT_ANNOTATED_CDS"/>
    <property type="molecule type" value="Genomic_DNA"/>
</dbReference>
<keyword evidence="9 10" id="KW-0833">Ubl conjugation pathway</keyword>
<evidence type="ECO:0000256" key="8">
    <source>
        <dbReference type="ARBA" id="ARBA00022737"/>
    </source>
</evidence>
<dbReference type="SMART" id="SM00239">
    <property type="entry name" value="C2"/>
    <property type="match status" value="1"/>
</dbReference>
<dbReference type="Pfam" id="PF16562">
    <property type="entry name" value="HECW_N"/>
    <property type="match status" value="1"/>
</dbReference>
<feature type="domain" description="WW" evidence="13">
    <location>
        <begin position="992"/>
        <end position="1025"/>
    </location>
</feature>
<dbReference type="InterPro" id="IPR000569">
    <property type="entry name" value="HECT_dom"/>
</dbReference>
<dbReference type="FunFam" id="3.30.2160.10:FF:000005">
    <property type="entry name" value="E3 ubiquitin-protein ligase HECW2 isoform X1"/>
    <property type="match status" value="1"/>
</dbReference>